<dbReference type="AlphaFoldDB" id="A0A839ERN3"/>
<sequence>MMINKNRIIVRRFSLTKDEHEGNVRNISAGLRGILTISFAAFAFAVAPLTAADAQSAAVEIGYPTGLKASMANKKLVKNKISTSRKISDVSYLGRAPYICTPSGFGRTSRCFER</sequence>
<gene>
    <name evidence="1" type="ORF">FHW16_005213</name>
</gene>
<evidence type="ECO:0000313" key="1">
    <source>
        <dbReference type="EMBL" id="MBA8881472.1"/>
    </source>
</evidence>
<dbReference type="Proteomes" id="UP000549052">
    <property type="component" value="Unassembled WGS sequence"/>
</dbReference>
<dbReference type="EMBL" id="JACGXN010000014">
    <property type="protein sequence ID" value="MBA8881472.1"/>
    <property type="molecule type" value="Genomic_DNA"/>
</dbReference>
<keyword evidence="2" id="KW-1185">Reference proteome</keyword>
<comment type="caution">
    <text evidence="1">The sequence shown here is derived from an EMBL/GenBank/DDBJ whole genome shotgun (WGS) entry which is preliminary data.</text>
</comment>
<accession>A0A839ERN3</accession>
<evidence type="ECO:0000313" key="2">
    <source>
        <dbReference type="Proteomes" id="UP000549052"/>
    </source>
</evidence>
<protein>
    <submittedName>
        <fullName evidence="1">Uncharacterized protein</fullName>
    </submittedName>
</protein>
<dbReference type="RefSeq" id="WP_182552082.1">
    <property type="nucleotide sequence ID" value="NZ_JACGXN010000014.1"/>
</dbReference>
<proteinExistence type="predicted"/>
<organism evidence="1 2">
    <name type="scientific">Phyllobacterium myrsinacearum</name>
    <dbReference type="NCBI Taxonomy" id="28101"/>
    <lineage>
        <taxon>Bacteria</taxon>
        <taxon>Pseudomonadati</taxon>
        <taxon>Pseudomonadota</taxon>
        <taxon>Alphaproteobacteria</taxon>
        <taxon>Hyphomicrobiales</taxon>
        <taxon>Phyllobacteriaceae</taxon>
        <taxon>Phyllobacterium</taxon>
    </lineage>
</organism>
<reference evidence="1 2" key="1">
    <citation type="submission" date="2020-07" db="EMBL/GenBank/DDBJ databases">
        <title>Genomic Encyclopedia of Type Strains, Phase IV (KMG-V): Genome sequencing to study the core and pangenomes of soil and plant-associated prokaryotes.</title>
        <authorList>
            <person name="Whitman W."/>
        </authorList>
    </citation>
    <scope>NUCLEOTIDE SEQUENCE [LARGE SCALE GENOMIC DNA]</scope>
    <source>
        <strain evidence="1 2">AN3</strain>
    </source>
</reference>
<name>A0A839ERN3_9HYPH</name>